<gene>
    <name evidence="2" type="ORF">COT77_01520</name>
</gene>
<comment type="caution">
    <text evidence="2">The sequence shown here is derived from an EMBL/GenBank/DDBJ whole genome shotgun (WGS) entry which is preliminary data.</text>
</comment>
<name>A0A2M6WX89_9BACT</name>
<dbReference type="Proteomes" id="UP000228596">
    <property type="component" value="Unassembled WGS sequence"/>
</dbReference>
<sequence>MQIKHLNKKYFVIAILLAIILIATSYFFLVKKVSDKQKSADCQEEMGFAKEAATAWGNSQDIASKEYQSNFKKYLTDELTKSFEEEWSTLDNQSVKQFSKINIISATCDRKGTATTIKMDIQKSDNYSNDLPAELTIEITKEKGRDLISGFAELYNNNEQKIY</sequence>
<proteinExistence type="predicted"/>
<evidence type="ECO:0000256" key="1">
    <source>
        <dbReference type="SAM" id="Phobius"/>
    </source>
</evidence>
<feature type="transmembrane region" description="Helical" evidence="1">
    <location>
        <begin position="12"/>
        <end position="29"/>
    </location>
</feature>
<dbReference type="AlphaFoldDB" id="A0A2M6WX89"/>
<organism evidence="2 3">
    <name type="scientific">Candidatus Berkelbacteria bacterium CG10_big_fil_rev_8_21_14_0_10_41_12</name>
    <dbReference type="NCBI Taxonomy" id="1974513"/>
    <lineage>
        <taxon>Bacteria</taxon>
        <taxon>Candidatus Berkelbacteria</taxon>
    </lineage>
</organism>
<keyword evidence="1" id="KW-0812">Transmembrane</keyword>
<accession>A0A2M6WX89</accession>
<reference evidence="3" key="1">
    <citation type="submission" date="2017-09" db="EMBL/GenBank/DDBJ databases">
        <title>Depth-based differentiation of microbial function through sediment-hosted aquifers and enrichment of novel symbionts in the deep terrestrial subsurface.</title>
        <authorList>
            <person name="Probst A.J."/>
            <person name="Ladd B."/>
            <person name="Jarett J.K."/>
            <person name="Geller-Mcgrath D.E."/>
            <person name="Sieber C.M.K."/>
            <person name="Emerson J.B."/>
            <person name="Anantharaman K."/>
            <person name="Thomas B.C."/>
            <person name="Malmstrom R."/>
            <person name="Stieglmeier M."/>
            <person name="Klingl A."/>
            <person name="Woyke T."/>
            <person name="Ryan C.M."/>
            <person name="Banfield J.F."/>
        </authorList>
    </citation>
    <scope>NUCLEOTIDE SEQUENCE [LARGE SCALE GENOMIC DNA]</scope>
</reference>
<evidence type="ECO:0000313" key="3">
    <source>
        <dbReference type="Proteomes" id="UP000228596"/>
    </source>
</evidence>
<keyword evidence="1" id="KW-0472">Membrane</keyword>
<protein>
    <submittedName>
        <fullName evidence="2">Uncharacterized protein</fullName>
    </submittedName>
</protein>
<evidence type="ECO:0000313" key="2">
    <source>
        <dbReference type="EMBL" id="PIT97415.1"/>
    </source>
</evidence>
<dbReference type="EMBL" id="PEZV01000011">
    <property type="protein sequence ID" value="PIT97415.1"/>
    <property type="molecule type" value="Genomic_DNA"/>
</dbReference>
<keyword evidence="1" id="KW-1133">Transmembrane helix</keyword>